<name>A0A412IR87_9FIRM</name>
<accession>A0A412IR87</accession>
<keyword evidence="1" id="KW-0472">Membrane</keyword>
<feature type="transmembrane region" description="Helical" evidence="1">
    <location>
        <begin position="27"/>
        <end position="49"/>
    </location>
</feature>
<dbReference type="OrthoDB" id="9778037at2"/>
<dbReference type="PANTHER" id="PTHR34351">
    <property type="entry name" value="SLR1927 PROTEIN-RELATED"/>
    <property type="match status" value="1"/>
</dbReference>
<dbReference type="EMBL" id="QRVK01000019">
    <property type="protein sequence ID" value="RGS41460.1"/>
    <property type="molecule type" value="Genomic_DNA"/>
</dbReference>
<feature type="domain" description="DUF58" evidence="2">
    <location>
        <begin position="194"/>
        <end position="259"/>
    </location>
</feature>
<comment type="caution">
    <text evidence="3">The sequence shown here is derived from an EMBL/GenBank/DDBJ whole genome shotgun (WGS) entry which is preliminary data.</text>
</comment>
<reference evidence="3 4" key="1">
    <citation type="submission" date="2018-08" db="EMBL/GenBank/DDBJ databases">
        <title>A genome reference for cultivated species of the human gut microbiota.</title>
        <authorList>
            <person name="Zou Y."/>
            <person name="Xue W."/>
            <person name="Luo G."/>
        </authorList>
    </citation>
    <scope>NUCLEOTIDE SEQUENCE [LARGE SCALE GENOMIC DNA]</scope>
    <source>
        <strain evidence="3 4">AF22-21</strain>
    </source>
</reference>
<evidence type="ECO:0000259" key="2">
    <source>
        <dbReference type="Pfam" id="PF01882"/>
    </source>
</evidence>
<sequence length="363" mass="41899">MKRGIIYILLILVCIYIGIINREEAYFYVAALMLAVMVCLLAGLFTRFFRTGISMQMNIPVVEKNRTFHPELTVRSKSGQVPYVSAVFKVMAAGMKKKQNSTFRQIDNENGVCQGAMSLAVSGRYEITAADVRVYDAFHMFYIKKKIKNSANVYVLPQCYLMPINITKKTRDFVTDSDVYHADIRGDDSSEVYQVREYRPGDSVRNIHWKLTARQDEIMVRDMNKTLSCPVIICVNLDGKDCKNYGHAMSAALESMVSLSFSLIDIRVPHFIAWYDPEKMSITRYRIIKEEDVYDAAARMSYVDARSMDWYDVIGMYREKYRGEDFTSFIDVDMKGNIQCGDDRYHVKFETLKEDLTHMCLTV</sequence>
<dbReference type="Pfam" id="PF01882">
    <property type="entry name" value="DUF58"/>
    <property type="match status" value="1"/>
</dbReference>
<evidence type="ECO:0000313" key="3">
    <source>
        <dbReference type="EMBL" id="RGS41460.1"/>
    </source>
</evidence>
<dbReference type="Proteomes" id="UP000283295">
    <property type="component" value="Unassembled WGS sequence"/>
</dbReference>
<protein>
    <submittedName>
        <fullName evidence="3">DUF58 domain-containing protein</fullName>
    </submittedName>
</protein>
<dbReference type="AlphaFoldDB" id="A0A412IR87"/>
<proteinExistence type="predicted"/>
<keyword evidence="1" id="KW-0812">Transmembrane</keyword>
<evidence type="ECO:0000313" key="4">
    <source>
        <dbReference type="Proteomes" id="UP000283295"/>
    </source>
</evidence>
<evidence type="ECO:0000256" key="1">
    <source>
        <dbReference type="SAM" id="Phobius"/>
    </source>
</evidence>
<gene>
    <name evidence="3" type="ORF">DWX94_08515</name>
</gene>
<feature type="transmembrane region" description="Helical" evidence="1">
    <location>
        <begin position="5"/>
        <end position="21"/>
    </location>
</feature>
<organism evidence="3 4">
    <name type="scientific">Coprococcus eutactus</name>
    <dbReference type="NCBI Taxonomy" id="33043"/>
    <lineage>
        <taxon>Bacteria</taxon>
        <taxon>Bacillati</taxon>
        <taxon>Bacillota</taxon>
        <taxon>Clostridia</taxon>
        <taxon>Lachnospirales</taxon>
        <taxon>Lachnospiraceae</taxon>
        <taxon>Coprococcus</taxon>
    </lineage>
</organism>
<keyword evidence="1" id="KW-1133">Transmembrane helix</keyword>
<dbReference type="InterPro" id="IPR002881">
    <property type="entry name" value="DUF58"/>
</dbReference>
<dbReference type="PANTHER" id="PTHR34351:SF1">
    <property type="entry name" value="SLR1927 PROTEIN"/>
    <property type="match status" value="1"/>
</dbReference>